<comment type="caution">
    <text evidence="1">The sequence shown here is derived from an EMBL/GenBank/DDBJ whole genome shotgun (WGS) entry which is preliminary data.</text>
</comment>
<evidence type="ECO:0000313" key="2">
    <source>
        <dbReference type="Proteomes" id="UP000178724"/>
    </source>
</evidence>
<name>A0A1F4Q444_UNCSA</name>
<accession>A0A1F4Q444</accession>
<gene>
    <name evidence="1" type="ORF">A2625_07105</name>
</gene>
<dbReference type="Proteomes" id="UP000178724">
    <property type="component" value="Unassembled WGS sequence"/>
</dbReference>
<dbReference type="AlphaFoldDB" id="A0A1F4Q444"/>
<proteinExistence type="predicted"/>
<dbReference type="InterPro" id="IPR044036">
    <property type="entry name" value="DUF5752"/>
</dbReference>
<evidence type="ECO:0000313" key="1">
    <source>
        <dbReference type="EMBL" id="OGB90793.1"/>
    </source>
</evidence>
<sequence length="229" mass="26837">MIAKTPFEFHTSSQLVAITGRKAADLNEFLAILKEIEDSSIFYHVHHAFREYQFAPGLYTNDFAHWVGDELNENVLAEKLANINIKDYTEIKSLRARIAEIVDNYLQANPDSGRLKARHKFYFCKNVGIIQKTRYAAWDLEEFCGMLHRVGLRSLFFHFFEARLRLGRKSNDFSDWIKFNFGDERLARQIEALDPYLYTMDQLRDQMIGLICGNKDTIMGRILKWLKAR</sequence>
<organism evidence="1 2">
    <name type="scientific">candidate division WOR-1 bacterium RIFCSPHIGHO2_01_FULL_53_15</name>
    <dbReference type="NCBI Taxonomy" id="1802564"/>
    <lineage>
        <taxon>Bacteria</taxon>
        <taxon>Bacillati</taxon>
        <taxon>Saganbacteria</taxon>
    </lineage>
</organism>
<dbReference type="Pfam" id="PF19027">
    <property type="entry name" value="DUF5752"/>
    <property type="match status" value="1"/>
</dbReference>
<dbReference type="EMBL" id="METM01000004">
    <property type="protein sequence ID" value="OGB90793.1"/>
    <property type="molecule type" value="Genomic_DNA"/>
</dbReference>
<reference evidence="1 2" key="1">
    <citation type="journal article" date="2016" name="Nat. Commun.">
        <title>Thousands of microbial genomes shed light on interconnected biogeochemical processes in an aquifer system.</title>
        <authorList>
            <person name="Anantharaman K."/>
            <person name="Brown C.T."/>
            <person name="Hug L.A."/>
            <person name="Sharon I."/>
            <person name="Castelle C.J."/>
            <person name="Probst A.J."/>
            <person name="Thomas B.C."/>
            <person name="Singh A."/>
            <person name="Wilkins M.J."/>
            <person name="Karaoz U."/>
            <person name="Brodie E.L."/>
            <person name="Williams K.H."/>
            <person name="Hubbard S.S."/>
            <person name="Banfield J.F."/>
        </authorList>
    </citation>
    <scope>NUCLEOTIDE SEQUENCE [LARGE SCALE GENOMIC DNA]</scope>
</reference>
<protein>
    <submittedName>
        <fullName evidence="1">Uncharacterized protein</fullName>
    </submittedName>
</protein>